<dbReference type="PROSITE" id="PS50885">
    <property type="entry name" value="HAMP"/>
    <property type="match status" value="1"/>
</dbReference>
<dbReference type="OrthoDB" id="9760371at2"/>
<evidence type="ECO:0008006" key="13">
    <source>
        <dbReference type="Google" id="ProtNLM"/>
    </source>
</evidence>
<name>A0A1E2VAJ3_9GAMM</name>
<dbReference type="GO" id="GO:0007165">
    <property type="term" value="P:signal transduction"/>
    <property type="evidence" value="ECO:0007669"/>
    <property type="project" value="UniProtKB-KW"/>
</dbReference>
<dbReference type="InterPro" id="IPR003660">
    <property type="entry name" value="HAMP_dom"/>
</dbReference>
<dbReference type="PANTHER" id="PTHR32089">
    <property type="entry name" value="METHYL-ACCEPTING CHEMOTAXIS PROTEIN MCPB"/>
    <property type="match status" value="1"/>
</dbReference>
<evidence type="ECO:0000313" key="11">
    <source>
        <dbReference type="EMBL" id="ODC04007.1"/>
    </source>
</evidence>
<keyword evidence="2 8" id="KW-0812">Transmembrane</keyword>
<gene>
    <name evidence="11" type="ORF">BFW38_11135</name>
</gene>
<feature type="transmembrane region" description="Helical" evidence="8">
    <location>
        <begin position="332"/>
        <end position="352"/>
    </location>
</feature>
<evidence type="ECO:0000259" key="10">
    <source>
        <dbReference type="PROSITE" id="PS50885"/>
    </source>
</evidence>
<comment type="subcellular location">
    <subcellularLocation>
        <location evidence="1">Membrane</location>
        <topology evidence="1">Multi-pass membrane protein</topology>
    </subcellularLocation>
</comment>
<dbReference type="Pfam" id="PF00015">
    <property type="entry name" value="MCPsignal"/>
    <property type="match status" value="1"/>
</dbReference>
<dbReference type="PROSITE" id="PS50111">
    <property type="entry name" value="CHEMOTAXIS_TRANSDUC_2"/>
    <property type="match status" value="1"/>
</dbReference>
<keyword evidence="4 8" id="KW-0472">Membrane</keyword>
<comment type="similarity">
    <text evidence="6">Belongs to the methyl-accepting chemotaxis (MCP) protein family.</text>
</comment>
<feature type="domain" description="Methyl-accepting transducer" evidence="9">
    <location>
        <begin position="414"/>
        <end position="650"/>
    </location>
</feature>
<keyword evidence="12" id="KW-1185">Reference proteome</keyword>
<organism evidence="11 12">
    <name type="scientific">Terasakiispira papahanaumokuakeensis</name>
    <dbReference type="NCBI Taxonomy" id="197479"/>
    <lineage>
        <taxon>Bacteria</taxon>
        <taxon>Pseudomonadati</taxon>
        <taxon>Pseudomonadota</taxon>
        <taxon>Gammaproteobacteria</taxon>
        <taxon>Oceanospirillales</taxon>
        <taxon>Terasakiispira</taxon>
    </lineage>
</organism>
<sequence length="686" mass="75217">MLKAYHRLPLAMQLNMATLLVLVIVFTGLIVMINTRVSSDLEHLTTQHIKDDLQLTTDFLETTYNATRHEVEAGGQRFIQQFPEGLTLNRQNTLDFNGQQIPVLSDENGPLAQNFSKPDEFTSMTGDSATIFQRVGDDFLRISTSLRKQDGSRAYGTWLGKQHPGYEKLISGQRYEGLAMLFGKLTLSAYEPVKDNNGDVIAVLYVGSDVSAVFDEIKTSLGKLKVGDTGYYYAVANEKQKKPGLILVHPTLAQGQEAADIRQIKDANGNQPFGVMTKANTSGVLDYPWQDANGQVRQKMAVYQSVEGWNMNLVAGSYVDEFTAASRELRNLLMPLMLGALILLGLLLAWLLRSRLKPLQALTAHAQAMGAGDLTRRPAPDDQTDSRNELHRLQLAMYSMADGLRELIDNLQAAGQGLRHSAESMSSSVTGVSNTADQQSQATTQAAGTIEELTASVSEIAQNAEEAQQTAGECMDTAQNSRIHMQEILSNINQFAEQIRNSSTTMQQVAERSNAVGQVMDVISDVAEQTNLLALNAAIEAARAGEHGRGFAVVADEVRQLAQRTQTATTDIRKLMDELRGDILQAAELMRTGESGTAAMVDQVNEAEGTLDSIINGIQNVNERNHSVAVASRQQAEATNEISDSIAHIDYQAQETRQQIDASTEASHQVLMLCDDLEQQIQRFKI</sequence>
<evidence type="ECO:0000256" key="5">
    <source>
        <dbReference type="ARBA" id="ARBA00023224"/>
    </source>
</evidence>
<feature type="domain" description="HAMP" evidence="10">
    <location>
        <begin position="353"/>
        <end position="409"/>
    </location>
</feature>
<dbReference type="Pfam" id="PF00672">
    <property type="entry name" value="HAMP"/>
    <property type="match status" value="1"/>
</dbReference>
<protein>
    <recommendedName>
        <fullName evidence="13">Chemotaxis protein</fullName>
    </recommendedName>
</protein>
<evidence type="ECO:0000256" key="4">
    <source>
        <dbReference type="ARBA" id="ARBA00023136"/>
    </source>
</evidence>
<evidence type="ECO:0000256" key="1">
    <source>
        <dbReference type="ARBA" id="ARBA00004141"/>
    </source>
</evidence>
<dbReference type="GO" id="GO:0016020">
    <property type="term" value="C:membrane"/>
    <property type="evidence" value="ECO:0007669"/>
    <property type="project" value="UniProtKB-SubCell"/>
</dbReference>
<evidence type="ECO:0000256" key="6">
    <source>
        <dbReference type="ARBA" id="ARBA00029447"/>
    </source>
</evidence>
<comment type="caution">
    <text evidence="11">The sequence shown here is derived from an EMBL/GenBank/DDBJ whole genome shotgun (WGS) entry which is preliminary data.</text>
</comment>
<dbReference type="Gene3D" id="1.10.287.950">
    <property type="entry name" value="Methyl-accepting chemotaxis protein"/>
    <property type="match status" value="1"/>
</dbReference>
<keyword evidence="3 8" id="KW-1133">Transmembrane helix</keyword>
<evidence type="ECO:0000259" key="9">
    <source>
        <dbReference type="PROSITE" id="PS50111"/>
    </source>
</evidence>
<dbReference type="SUPFAM" id="SSF103190">
    <property type="entry name" value="Sensory domain-like"/>
    <property type="match status" value="1"/>
</dbReference>
<evidence type="ECO:0000256" key="3">
    <source>
        <dbReference type="ARBA" id="ARBA00022989"/>
    </source>
</evidence>
<dbReference type="CDD" id="cd06225">
    <property type="entry name" value="HAMP"/>
    <property type="match status" value="1"/>
</dbReference>
<dbReference type="FunFam" id="1.10.287.950:FF:000001">
    <property type="entry name" value="Methyl-accepting chemotaxis sensory transducer"/>
    <property type="match status" value="1"/>
</dbReference>
<dbReference type="Gene3D" id="3.30.450.20">
    <property type="entry name" value="PAS domain"/>
    <property type="match status" value="1"/>
</dbReference>
<evidence type="ECO:0000313" key="12">
    <source>
        <dbReference type="Proteomes" id="UP000094291"/>
    </source>
</evidence>
<feature type="transmembrane region" description="Helical" evidence="8">
    <location>
        <begin position="12"/>
        <end position="33"/>
    </location>
</feature>
<dbReference type="STRING" id="197479.BFW38_11135"/>
<dbReference type="Proteomes" id="UP000094291">
    <property type="component" value="Unassembled WGS sequence"/>
</dbReference>
<keyword evidence="5 7" id="KW-0807">Transducer</keyword>
<dbReference type="CDD" id="cd11386">
    <property type="entry name" value="MCP_signal"/>
    <property type="match status" value="1"/>
</dbReference>
<dbReference type="SUPFAM" id="SSF58104">
    <property type="entry name" value="Methyl-accepting chemotaxis protein (MCP) signaling domain"/>
    <property type="match status" value="1"/>
</dbReference>
<dbReference type="SMART" id="SM00304">
    <property type="entry name" value="HAMP"/>
    <property type="match status" value="1"/>
</dbReference>
<dbReference type="GO" id="GO:0006935">
    <property type="term" value="P:chemotaxis"/>
    <property type="evidence" value="ECO:0007669"/>
    <property type="project" value="UniProtKB-ARBA"/>
</dbReference>
<dbReference type="InterPro" id="IPR029151">
    <property type="entry name" value="Sensor-like_sf"/>
</dbReference>
<evidence type="ECO:0000256" key="7">
    <source>
        <dbReference type="PROSITE-ProRule" id="PRU00284"/>
    </source>
</evidence>
<dbReference type="EMBL" id="MDTQ01000001">
    <property type="protein sequence ID" value="ODC04007.1"/>
    <property type="molecule type" value="Genomic_DNA"/>
</dbReference>
<accession>A0A1E2VAJ3</accession>
<evidence type="ECO:0000256" key="2">
    <source>
        <dbReference type="ARBA" id="ARBA00022692"/>
    </source>
</evidence>
<reference evidence="11 12" key="1">
    <citation type="submission" date="2016-08" db="EMBL/GenBank/DDBJ databases">
        <authorList>
            <person name="Seilhamer J.J."/>
        </authorList>
    </citation>
    <scope>NUCLEOTIDE SEQUENCE [LARGE SCALE GENOMIC DNA]</scope>
    <source>
        <strain evidence="11 12">PH27A</strain>
    </source>
</reference>
<evidence type="ECO:0000256" key="8">
    <source>
        <dbReference type="SAM" id="Phobius"/>
    </source>
</evidence>
<dbReference type="InterPro" id="IPR004089">
    <property type="entry name" value="MCPsignal_dom"/>
</dbReference>
<dbReference type="PANTHER" id="PTHR32089:SF119">
    <property type="entry name" value="METHYL-ACCEPTING CHEMOTAXIS PROTEIN CTPL"/>
    <property type="match status" value="1"/>
</dbReference>
<dbReference type="InterPro" id="IPR033462">
    <property type="entry name" value="Cache_3-Cache_2"/>
</dbReference>
<dbReference type="AlphaFoldDB" id="A0A1E2VAJ3"/>
<proteinExistence type="inferred from homology"/>
<dbReference type="SMART" id="SM00283">
    <property type="entry name" value="MA"/>
    <property type="match status" value="1"/>
</dbReference>
<dbReference type="RefSeq" id="WP_068998739.1">
    <property type="nucleotide sequence ID" value="NZ_MDTQ01000001.1"/>
</dbReference>
<dbReference type="Pfam" id="PF17201">
    <property type="entry name" value="Cache_3-Cache_2"/>
    <property type="match status" value="1"/>
</dbReference>